<evidence type="ECO:0000313" key="3">
    <source>
        <dbReference type="Proteomes" id="UP001168821"/>
    </source>
</evidence>
<dbReference type="AlphaFoldDB" id="A0AA38HJK7"/>
<comment type="caution">
    <text evidence="2">The sequence shown here is derived from an EMBL/GenBank/DDBJ whole genome shotgun (WGS) entry which is preliminary data.</text>
</comment>
<reference evidence="2" key="1">
    <citation type="journal article" date="2023" name="G3 (Bethesda)">
        <title>Whole genome assemblies of Zophobas morio and Tenebrio molitor.</title>
        <authorList>
            <person name="Kaur S."/>
            <person name="Stinson S.A."/>
            <person name="diCenzo G.C."/>
        </authorList>
    </citation>
    <scope>NUCLEOTIDE SEQUENCE</scope>
    <source>
        <strain evidence="2">QUZm001</strain>
    </source>
</reference>
<protein>
    <submittedName>
        <fullName evidence="2">Uncharacterized protein</fullName>
    </submittedName>
</protein>
<accession>A0AA38HJK7</accession>
<feature type="chain" id="PRO_5041338669" evidence="1">
    <location>
        <begin position="26"/>
        <end position="129"/>
    </location>
</feature>
<keyword evidence="3" id="KW-1185">Reference proteome</keyword>
<sequence length="129" mass="14621">MVSCVLCYKTFFSLSFLLYPVRLLCQWDTAIKAAFKEKFNLVIDNMTRIYRDTIRMLENSDDPYLYSDMQYRIAEGVSGSLLPSLRAYVDGRLPQFAGPAAYVAPKHRSFPSKRTKLCGGSGGTLLYPL</sequence>
<evidence type="ECO:0000313" key="2">
    <source>
        <dbReference type="EMBL" id="KAJ3628730.1"/>
    </source>
</evidence>
<feature type="signal peptide" evidence="1">
    <location>
        <begin position="1"/>
        <end position="25"/>
    </location>
</feature>
<name>A0AA38HJK7_9CUCU</name>
<organism evidence="2 3">
    <name type="scientific">Zophobas morio</name>
    <dbReference type="NCBI Taxonomy" id="2755281"/>
    <lineage>
        <taxon>Eukaryota</taxon>
        <taxon>Metazoa</taxon>
        <taxon>Ecdysozoa</taxon>
        <taxon>Arthropoda</taxon>
        <taxon>Hexapoda</taxon>
        <taxon>Insecta</taxon>
        <taxon>Pterygota</taxon>
        <taxon>Neoptera</taxon>
        <taxon>Endopterygota</taxon>
        <taxon>Coleoptera</taxon>
        <taxon>Polyphaga</taxon>
        <taxon>Cucujiformia</taxon>
        <taxon>Tenebrionidae</taxon>
        <taxon>Zophobas</taxon>
    </lineage>
</organism>
<feature type="non-terminal residue" evidence="2">
    <location>
        <position position="129"/>
    </location>
</feature>
<proteinExistence type="predicted"/>
<dbReference type="Proteomes" id="UP001168821">
    <property type="component" value="Unassembled WGS sequence"/>
</dbReference>
<dbReference type="EMBL" id="JALNTZ010001013">
    <property type="protein sequence ID" value="KAJ3628730.1"/>
    <property type="molecule type" value="Genomic_DNA"/>
</dbReference>
<evidence type="ECO:0000256" key="1">
    <source>
        <dbReference type="SAM" id="SignalP"/>
    </source>
</evidence>
<gene>
    <name evidence="2" type="ORF">Zmor_003879</name>
</gene>
<keyword evidence="1" id="KW-0732">Signal</keyword>